<evidence type="ECO:0000313" key="2">
    <source>
        <dbReference type="EMBL" id="GBN79379.1"/>
    </source>
</evidence>
<accession>A0A4Y2RVW0</accession>
<keyword evidence="3" id="KW-1185">Reference proteome</keyword>
<dbReference type="Proteomes" id="UP000499080">
    <property type="component" value="Unassembled WGS sequence"/>
</dbReference>
<organism evidence="2 3">
    <name type="scientific">Araneus ventricosus</name>
    <name type="common">Orbweaver spider</name>
    <name type="synonym">Epeira ventricosa</name>
    <dbReference type="NCBI Taxonomy" id="182803"/>
    <lineage>
        <taxon>Eukaryota</taxon>
        <taxon>Metazoa</taxon>
        <taxon>Ecdysozoa</taxon>
        <taxon>Arthropoda</taxon>
        <taxon>Chelicerata</taxon>
        <taxon>Arachnida</taxon>
        <taxon>Araneae</taxon>
        <taxon>Araneomorphae</taxon>
        <taxon>Entelegynae</taxon>
        <taxon>Araneoidea</taxon>
        <taxon>Araneidae</taxon>
        <taxon>Araneus</taxon>
    </lineage>
</organism>
<name>A0A4Y2RVW0_ARAVE</name>
<dbReference type="EMBL" id="BGPR01018518">
    <property type="protein sequence ID" value="GBN79379.1"/>
    <property type="molecule type" value="Genomic_DNA"/>
</dbReference>
<sequence length="305" mass="33544">MVSVSASEPGGREFYSGLCSYSVFAIICNEFARQACGKLAASSFHGDFEAFVNLLQACTLVMATEPDDELDRRQLRVQHERGVGQQHADLPERHLPLDGGGLPAPQPREGAPHQLPARQLPRHAEPGEDVPAGRPPHPPESRPALPGGGLPPVAQRDGGARPQAAPGLDGRGRLPEGQEVGRRHAAVVGPHSSGVHPSSHYRRVCLNRNRPLETIHNIIAVRRSLTLRHFWRGYVPKAIQTRRDVIDFTHASSLEWLAHKGWGTSEGFLRIRRVRDVIAVFERGSEFPLSLKERLGSFVFAFLSL</sequence>
<proteinExistence type="predicted"/>
<protein>
    <submittedName>
        <fullName evidence="2">Uncharacterized protein</fullName>
    </submittedName>
</protein>
<feature type="region of interest" description="Disordered" evidence="1">
    <location>
        <begin position="79"/>
        <end position="176"/>
    </location>
</feature>
<gene>
    <name evidence="2" type="ORF">AVEN_244959_1</name>
</gene>
<reference evidence="2 3" key="1">
    <citation type="journal article" date="2019" name="Sci. Rep.">
        <title>Orb-weaving spider Araneus ventricosus genome elucidates the spidroin gene catalogue.</title>
        <authorList>
            <person name="Kono N."/>
            <person name="Nakamura H."/>
            <person name="Ohtoshi R."/>
            <person name="Moran D.A.P."/>
            <person name="Shinohara A."/>
            <person name="Yoshida Y."/>
            <person name="Fujiwara M."/>
            <person name="Mori M."/>
            <person name="Tomita M."/>
            <person name="Arakawa K."/>
        </authorList>
    </citation>
    <scope>NUCLEOTIDE SEQUENCE [LARGE SCALE GENOMIC DNA]</scope>
</reference>
<dbReference type="AlphaFoldDB" id="A0A4Y2RVW0"/>
<evidence type="ECO:0000313" key="3">
    <source>
        <dbReference type="Proteomes" id="UP000499080"/>
    </source>
</evidence>
<evidence type="ECO:0000256" key="1">
    <source>
        <dbReference type="SAM" id="MobiDB-lite"/>
    </source>
</evidence>
<comment type="caution">
    <text evidence="2">The sequence shown here is derived from an EMBL/GenBank/DDBJ whole genome shotgun (WGS) entry which is preliminary data.</text>
</comment>